<evidence type="ECO:0000256" key="1">
    <source>
        <dbReference type="ARBA" id="ARBA00022598"/>
    </source>
</evidence>
<protein>
    <recommendedName>
        <fullName evidence="2">BPL/LPL catalytic domain-containing protein</fullName>
    </recommendedName>
</protein>
<dbReference type="InterPro" id="IPR004408">
    <property type="entry name" value="Biotin_CoA_COase_ligase"/>
</dbReference>
<dbReference type="NCBIfam" id="TIGR00121">
    <property type="entry name" value="birA_ligase"/>
    <property type="match status" value="1"/>
</dbReference>
<dbReference type="GO" id="GO:0005737">
    <property type="term" value="C:cytoplasm"/>
    <property type="evidence" value="ECO:0007669"/>
    <property type="project" value="TreeGrafter"/>
</dbReference>
<dbReference type="Gene3D" id="3.30.930.10">
    <property type="entry name" value="Bira Bifunctional Protein, Domain 2"/>
    <property type="match status" value="1"/>
</dbReference>
<dbReference type="PANTHER" id="PTHR12835:SF5">
    <property type="entry name" value="BIOTIN--PROTEIN LIGASE"/>
    <property type="match status" value="1"/>
</dbReference>
<dbReference type="SUPFAM" id="SSF55681">
    <property type="entry name" value="Class II aaRS and biotin synthetases"/>
    <property type="match status" value="1"/>
</dbReference>
<reference evidence="3" key="1">
    <citation type="submission" date="2018-05" db="EMBL/GenBank/DDBJ databases">
        <authorList>
            <person name="Lanie J.A."/>
            <person name="Ng W.-L."/>
            <person name="Kazmierczak K.M."/>
            <person name="Andrzejewski T.M."/>
            <person name="Davidsen T.M."/>
            <person name="Wayne K.J."/>
            <person name="Tettelin H."/>
            <person name="Glass J.I."/>
            <person name="Rusch D."/>
            <person name="Podicherti R."/>
            <person name="Tsui H.-C.T."/>
            <person name="Winkler M.E."/>
        </authorList>
    </citation>
    <scope>NUCLEOTIDE SEQUENCE</scope>
</reference>
<name>A0A382RI94_9ZZZZ</name>
<dbReference type="InterPro" id="IPR045864">
    <property type="entry name" value="aa-tRNA-synth_II/BPL/LPL"/>
</dbReference>
<evidence type="ECO:0000259" key="2">
    <source>
        <dbReference type="PROSITE" id="PS51733"/>
    </source>
</evidence>
<feature type="domain" description="BPL/LPL catalytic" evidence="2">
    <location>
        <begin position="17"/>
        <end position="204"/>
    </location>
</feature>
<dbReference type="Pfam" id="PF03099">
    <property type="entry name" value="BPL_LplA_LipB"/>
    <property type="match status" value="1"/>
</dbReference>
<organism evidence="3">
    <name type="scientific">marine metagenome</name>
    <dbReference type="NCBI Taxonomy" id="408172"/>
    <lineage>
        <taxon>unclassified sequences</taxon>
        <taxon>metagenomes</taxon>
        <taxon>ecological metagenomes</taxon>
    </lineage>
</organism>
<dbReference type="AlphaFoldDB" id="A0A382RI94"/>
<dbReference type="EMBL" id="UINC01121926">
    <property type="protein sequence ID" value="SVC97419.1"/>
    <property type="molecule type" value="Genomic_DNA"/>
</dbReference>
<dbReference type="PROSITE" id="PS51733">
    <property type="entry name" value="BPL_LPL_CATALYTIC"/>
    <property type="match status" value="1"/>
</dbReference>
<dbReference type="CDD" id="cd16442">
    <property type="entry name" value="BPL"/>
    <property type="match status" value="1"/>
</dbReference>
<dbReference type="GO" id="GO:0004077">
    <property type="term" value="F:biotin--[biotin carboxyl-carrier protein] ligase activity"/>
    <property type="evidence" value="ECO:0007669"/>
    <property type="project" value="InterPro"/>
</dbReference>
<proteinExistence type="predicted"/>
<dbReference type="PANTHER" id="PTHR12835">
    <property type="entry name" value="BIOTIN PROTEIN LIGASE"/>
    <property type="match status" value="1"/>
</dbReference>
<accession>A0A382RI94</accession>
<gene>
    <name evidence="3" type="ORF">METZ01_LOCUS350273</name>
</gene>
<dbReference type="InterPro" id="IPR004143">
    <property type="entry name" value="BPL_LPL_catalytic"/>
</dbReference>
<keyword evidence="1" id="KW-0436">Ligase</keyword>
<sequence>MSQDLPLLDKKEILKYISKDNVSSLLAIDIKTVTVSTNDDAKEYLSLVEKIQPPIAIFAEEQTSGRGRGNKKWISPYGKNIYCSLAWTTDLKPHDLDGLSLCLAVVIANCLKKITSKKLAIKWPNDLFVSNKKFGGILIETVSLKKGCTGIIIGIGLNLIMSVTEGEEIDQDWSSLFNEDERINRNKIAGLMLNSIIELISKFKKDFFKFYINQYEKLDVLQGRECSALNNN</sequence>
<feature type="non-terminal residue" evidence="3">
    <location>
        <position position="232"/>
    </location>
</feature>
<evidence type="ECO:0000313" key="3">
    <source>
        <dbReference type="EMBL" id="SVC97419.1"/>
    </source>
</evidence>